<evidence type="ECO:0000313" key="3">
    <source>
        <dbReference type="EnsemblMetazoa" id="Aqu2.1.38170_001"/>
    </source>
</evidence>
<accession>A0A1X7VCZ9</accession>
<protein>
    <recommendedName>
        <fullName evidence="2">Adipose-secreted signaling protein</fullName>
    </recommendedName>
</protein>
<comment type="similarity">
    <text evidence="1">Belongs to the ADISSP family.</text>
</comment>
<gene>
    <name evidence="3" type="primary">100635302</name>
</gene>
<dbReference type="Proteomes" id="UP000007879">
    <property type="component" value="Unassembled WGS sequence"/>
</dbReference>
<keyword evidence="4" id="KW-1185">Reference proteome</keyword>
<dbReference type="AlphaFoldDB" id="A0A1X7VCZ9"/>
<evidence type="ECO:0000256" key="2">
    <source>
        <dbReference type="ARBA" id="ARBA00035300"/>
    </source>
</evidence>
<dbReference type="Pfam" id="PF15006">
    <property type="entry name" value="DUF4517"/>
    <property type="match status" value="1"/>
</dbReference>
<dbReference type="PANTHER" id="PTHR13287">
    <property type="entry name" value="ADIPOSE-SECRETED SIGNALING PROTEIN"/>
    <property type="match status" value="1"/>
</dbReference>
<reference evidence="4" key="1">
    <citation type="journal article" date="2010" name="Nature">
        <title>The Amphimedon queenslandica genome and the evolution of animal complexity.</title>
        <authorList>
            <person name="Srivastava M."/>
            <person name="Simakov O."/>
            <person name="Chapman J."/>
            <person name="Fahey B."/>
            <person name="Gauthier M.E."/>
            <person name="Mitros T."/>
            <person name="Richards G.S."/>
            <person name="Conaco C."/>
            <person name="Dacre M."/>
            <person name="Hellsten U."/>
            <person name="Larroux C."/>
            <person name="Putnam N.H."/>
            <person name="Stanke M."/>
            <person name="Adamska M."/>
            <person name="Darling A."/>
            <person name="Degnan S.M."/>
            <person name="Oakley T.H."/>
            <person name="Plachetzki D.C."/>
            <person name="Zhai Y."/>
            <person name="Adamski M."/>
            <person name="Calcino A."/>
            <person name="Cummins S.F."/>
            <person name="Goodstein D.M."/>
            <person name="Harris C."/>
            <person name="Jackson D.J."/>
            <person name="Leys S.P."/>
            <person name="Shu S."/>
            <person name="Woodcroft B.J."/>
            <person name="Vervoort M."/>
            <person name="Kosik K.S."/>
            <person name="Manning G."/>
            <person name="Degnan B.M."/>
            <person name="Rokhsar D.S."/>
        </authorList>
    </citation>
    <scope>NUCLEOTIDE SEQUENCE [LARGE SCALE GENOMIC DNA]</scope>
</reference>
<dbReference type="KEGG" id="aqu:100635302"/>
<evidence type="ECO:0000313" key="4">
    <source>
        <dbReference type="Proteomes" id="UP000007879"/>
    </source>
</evidence>
<dbReference type="STRING" id="400682.A0A1X7VCZ9"/>
<name>A0A1X7VCZ9_AMPQE</name>
<dbReference type="EnsemblMetazoa" id="Aqu2.1.38170_001">
    <property type="protein sequence ID" value="Aqu2.1.38170_001"/>
    <property type="gene ID" value="Aqu2.1.38170"/>
</dbReference>
<dbReference type="EnsemblMetazoa" id="XM_003384634.3">
    <property type="protein sequence ID" value="XP_003384682.1"/>
    <property type="gene ID" value="LOC100635302"/>
</dbReference>
<dbReference type="InParanoid" id="A0A1X7VCZ9"/>
<proteinExistence type="inferred from homology"/>
<dbReference type="PANTHER" id="PTHR13287:SF2">
    <property type="entry name" value="ADIPOSE-SECRETED SIGNALING PROTEIN"/>
    <property type="match status" value="1"/>
</dbReference>
<dbReference type="InterPro" id="IPR026794">
    <property type="entry name" value="ADISSP"/>
</dbReference>
<organism evidence="3">
    <name type="scientific">Amphimedon queenslandica</name>
    <name type="common">Sponge</name>
    <dbReference type="NCBI Taxonomy" id="400682"/>
    <lineage>
        <taxon>Eukaryota</taxon>
        <taxon>Metazoa</taxon>
        <taxon>Porifera</taxon>
        <taxon>Demospongiae</taxon>
        <taxon>Heteroscleromorpha</taxon>
        <taxon>Haplosclerida</taxon>
        <taxon>Niphatidae</taxon>
        <taxon>Amphimedon</taxon>
    </lineage>
</organism>
<evidence type="ECO:0000256" key="1">
    <source>
        <dbReference type="ARBA" id="ARBA00035018"/>
    </source>
</evidence>
<sequence>MSTNSHVRFAEGTHLDPDKLHVTDDGSQYHLPEAHIGFLRNHHTYHADVPIKHGLGSDVTVTVPNYNLYVRINEVQPTTASEDGEYVTPVQLEVKTIKEGRIREKVLVHSGTDDSKSMEILITAQVMEANQGNPLLKDGVHVVSHEVEDESEWPGHSSH</sequence>
<reference evidence="3" key="2">
    <citation type="submission" date="2017-05" db="UniProtKB">
        <authorList>
            <consortium name="EnsemblMetazoa"/>
        </authorList>
    </citation>
    <scope>IDENTIFICATION</scope>
</reference>
<dbReference type="OrthoDB" id="6246153at2759"/>